<sequence>MLSRKEQTTQPIALPKEWTKKVCDLLNEVYESQCNDVEKTFEVYGSTYADEFLFITSLVSPKDDKITPVSYFISKDLDDSTEAEKMLDDLVDSIGSFFDVYFASKDWSDYQAEWLEAEFKGHKFFYKISRENIGLHLMADNLLNQ</sequence>
<comment type="caution">
    <text evidence="1">The sequence shown here is derived from an EMBL/GenBank/DDBJ whole genome shotgun (WGS) entry which is preliminary data.</text>
</comment>
<accession>A0A1Y5F6H8</accession>
<evidence type="ECO:0000313" key="2">
    <source>
        <dbReference type="Proteomes" id="UP000196531"/>
    </source>
</evidence>
<dbReference type="EMBL" id="MAAO01000006">
    <property type="protein sequence ID" value="OUR96335.1"/>
    <property type="molecule type" value="Genomic_DNA"/>
</dbReference>
<dbReference type="Proteomes" id="UP000196531">
    <property type="component" value="Unassembled WGS sequence"/>
</dbReference>
<proteinExistence type="predicted"/>
<evidence type="ECO:0000313" key="1">
    <source>
        <dbReference type="EMBL" id="OUR96335.1"/>
    </source>
</evidence>
<protein>
    <submittedName>
        <fullName evidence="1">Uncharacterized protein</fullName>
    </submittedName>
</protein>
<name>A0A1Y5F6H8_9BACT</name>
<reference evidence="2" key="1">
    <citation type="journal article" date="2017" name="Proc. Natl. Acad. Sci. U.S.A.">
        <title>Simulation of Deepwater Horizon oil plume reveals substrate specialization within a complex community of hydrocarbon-degraders.</title>
        <authorList>
            <person name="Hu P."/>
            <person name="Dubinsky E.A."/>
            <person name="Probst A.J."/>
            <person name="Wang J."/>
            <person name="Sieber C.M.K."/>
            <person name="Tom L.M."/>
            <person name="Gardinali P."/>
            <person name="Banfield J.F."/>
            <person name="Atlas R.M."/>
            <person name="Andersen G.L."/>
        </authorList>
    </citation>
    <scope>NUCLEOTIDE SEQUENCE [LARGE SCALE GENOMIC DNA]</scope>
</reference>
<gene>
    <name evidence="1" type="ORF">A9Q84_08240</name>
</gene>
<organism evidence="1 2">
    <name type="scientific">Halobacteriovorax marinus</name>
    <dbReference type="NCBI Taxonomy" id="97084"/>
    <lineage>
        <taxon>Bacteria</taxon>
        <taxon>Pseudomonadati</taxon>
        <taxon>Bdellovibrionota</taxon>
        <taxon>Bacteriovoracia</taxon>
        <taxon>Bacteriovoracales</taxon>
        <taxon>Halobacteriovoraceae</taxon>
        <taxon>Halobacteriovorax</taxon>
    </lineage>
</organism>
<dbReference type="AlphaFoldDB" id="A0A1Y5F6H8"/>